<evidence type="ECO:0000256" key="3">
    <source>
        <dbReference type="ARBA" id="ARBA00022475"/>
    </source>
</evidence>
<dbReference type="PANTHER" id="PTHR42982">
    <property type="entry name" value="SEC-INDEPENDENT PROTEIN TRANSLOCASE PROTEIN TATA"/>
    <property type="match status" value="1"/>
</dbReference>
<dbReference type="RefSeq" id="WP_217287890.1">
    <property type="nucleotide sequence ID" value="NZ_CP077683.1"/>
</dbReference>
<sequence>MFGFGVPELIIVLAILVIVAGPARLAGLGGALGGALRSFRKGAQGEEPREIGGGEAHGREGDSRV</sequence>
<evidence type="ECO:0000256" key="1">
    <source>
        <dbReference type="ARBA" id="ARBA00004162"/>
    </source>
</evidence>
<keyword evidence="8 9" id="KW-0472">Membrane</keyword>
<keyword evidence="6 9" id="KW-1133">Transmembrane helix</keyword>
<dbReference type="InterPro" id="IPR006312">
    <property type="entry name" value="TatA/E"/>
</dbReference>
<evidence type="ECO:0000313" key="12">
    <source>
        <dbReference type="Proteomes" id="UP000683559"/>
    </source>
</evidence>
<evidence type="ECO:0000256" key="10">
    <source>
        <dbReference type="SAM" id="MobiDB-lite"/>
    </source>
</evidence>
<evidence type="ECO:0000256" key="6">
    <source>
        <dbReference type="ARBA" id="ARBA00022989"/>
    </source>
</evidence>
<feature type="region of interest" description="Disordered" evidence="10">
    <location>
        <begin position="42"/>
        <end position="65"/>
    </location>
</feature>
<evidence type="ECO:0000256" key="5">
    <source>
        <dbReference type="ARBA" id="ARBA00022927"/>
    </source>
</evidence>
<gene>
    <name evidence="9" type="primary">tatA</name>
    <name evidence="11" type="ORF">KP001_01820</name>
</gene>
<comment type="subunit">
    <text evidence="9">Forms a complex with TatC.</text>
</comment>
<keyword evidence="7 9" id="KW-0811">Translocation</keyword>
<dbReference type="EMBL" id="CP077683">
    <property type="protein sequence ID" value="QXE91305.1"/>
    <property type="molecule type" value="Genomic_DNA"/>
</dbReference>
<evidence type="ECO:0000256" key="7">
    <source>
        <dbReference type="ARBA" id="ARBA00023010"/>
    </source>
</evidence>
<keyword evidence="5 9" id="KW-0653">Protein transport</keyword>
<keyword evidence="12" id="KW-1185">Reference proteome</keyword>
<name>A0ABX8LP51_9BACT</name>
<protein>
    <recommendedName>
        <fullName evidence="9">Sec-independent protein translocase protein TatA</fullName>
    </recommendedName>
</protein>
<accession>A0ABX8LP51</accession>
<keyword evidence="2 9" id="KW-0813">Transport</keyword>
<reference evidence="11 12" key="1">
    <citation type="submission" date="2021-06" db="EMBL/GenBank/DDBJ databases">
        <title>Gemonas diversity in paddy soil.</title>
        <authorList>
            <person name="Liu G."/>
        </authorList>
    </citation>
    <scope>NUCLEOTIDE SEQUENCE [LARGE SCALE GENOMIC DNA]</scope>
    <source>
        <strain evidence="11 12">RG2</strain>
    </source>
</reference>
<evidence type="ECO:0000256" key="2">
    <source>
        <dbReference type="ARBA" id="ARBA00022448"/>
    </source>
</evidence>
<evidence type="ECO:0000256" key="4">
    <source>
        <dbReference type="ARBA" id="ARBA00022692"/>
    </source>
</evidence>
<keyword evidence="3 9" id="KW-1003">Cell membrane</keyword>
<dbReference type="Proteomes" id="UP000683559">
    <property type="component" value="Chromosome"/>
</dbReference>
<dbReference type="HAMAP" id="MF_00236">
    <property type="entry name" value="TatA_E"/>
    <property type="match status" value="1"/>
</dbReference>
<feature type="compositionally biased region" description="Basic and acidic residues" evidence="10">
    <location>
        <begin position="43"/>
        <end position="65"/>
    </location>
</feature>
<evidence type="ECO:0000313" key="11">
    <source>
        <dbReference type="EMBL" id="QXE91305.1"/>
    </source>
</evidence>
<dbReference type="PANTHER" id="PTHR42982:SF1">
    <property type="entry name" value="SEC-INDEPENDENT PROTEIN TRANSLOCASE PROTEIN TATA"/>
    <property type="match status" value="1"/>
</dbReference>
<comment type="similarity">
    <text evidence="9">Belongs to the TatA/E family.</text>
</comment>
<organism evidence="11 12">
    <name type="scientific">Geomonas subterranea</name>
    <dbReference type="NCBI Taxonomy" id="2847989"/>
    <lineage>
        <taxon>Bacteria</taxon>
        <taxon>Pseudomonadati</taxon>
        <taxon>Thermodesulfobacteriota</taxon>
        <taxon>Desulfuromonadia</taxon>
        <taxon>Geobacterales</taxon>
        <taxon>Geobacteraceae</taxon>
        <taxon>Geomonas</taxon>
    </lineage>
</organism>
<dbReference type="InterPro" id="IPR003369">
    <property type="entry name" value="TatA/B/E"/>
</dbReference>
<dbReference type="Pfam" id="PF02416">
    <property type="entry name" value="TatA_B_E"/>
    <property type="match status" value="1"/>
</dbReference>
<evidence type="ECO:0000256" key="9">
    <source>
        <dbReference type="HAMAP-Rule" id="MF_00236"/>
    </source>
</evidence>
<keyword evidence="4 9" id="KW-0812">Transmembrane</keyword>
<comment type="function">
    <text evidence="9">Part of the twin-arginine translocation (Tat) system that transports large folded proteins containing a characteristic twin-arginine motif in their signal peptide across membranes. TatA could form the protein-conducting channel of the Tat system.</text>
</comment>
<comment type="subcellular location">
    <subcellularLocation>
        <location evidence="1 9">Cell membrane</location>
        <topology evidence="1 9">Single-pass membrane protein</topology>
    </subcellularLocation>
</comment>
<proteinExistence type="inferred from homology"/>
<evidence type="ECO:0000256" key="8">
    <source>
        <dbReference type="ARBA" id="ARBA00023136"/>
    </source>
</evidence>